<evidence type="ECO:0000313" key="4">
    <source>
        <dbReference type="EMBL" id="CAF4042628.1"/>
    </source>
</evidence>
<reference evidence="4" key="1">
    <citation type="submission" date="2021-02" db="EMBL/GenBank/DDBJ databases">
        <authorList>
            <person name="Nowell W R."/>
        </authorList>
    </citation>
    <scope>NUCLEOTIDE SEQUENCE</scope>
</reference>
<dbReference type="Proteomes" id="UP000663889">
    <property type="component" value="Unassembled WGS sequence"/>
</dbReference>
<dbReference type="GO" id="GO:0046872">
    <property type="term" value="F:metal ion binding"/>
    <property type="evidence" value="ECO:0007669"/>
    <property type="project" value="UniProtKB-KW"/>
</dbReference>
<dbReference type="AlphaFoldDB" id="A0A819RD59"/>
<dbReference type="GO" id="GO:0008168">
    <property type="term" value="F:methyltransferase activity"/>
    <property type="evidence" value="ECO:0007669"/>
    <property type="project" value="InterPro"/>
</dbReference>
<name>A0A819RD59_9BILA</name>
<dbReference type="EMBL" id="CAJOBE010007665">
    <property type="protein sequence ID" value="CAF4042628.1"/>
    <property type="molecule type" value="Genomic_DNA"/>
</dbReference>
<dbReference type="InterPro" id="IPR005299">
    <property type="entry name" value="MeTrfase_7"/>
</dbReference>
<dbReference type="EMBL" id="CAJNOU010005426">
    <property type="protein sequence ID" value="CAF1477746.1"/>
    <property type="molecule type" value="Genomic_DNA"/>
</dbReference>
<proteinExistence type="predicted"/>
<evidence type="ECO:0000313" key="3">
    <source>
        <dbReference type="EMBL" id="CAF1477746.1"/>
    </source>
</evidence>
<dbReference type="Pfam" id="PF03492">
    <property type="entry name" value="Methyltransf_7"/>
    <property type="match status" value="1"/>
</dbReference>
<comment type="caution">
    <text evidence="4">The sequence shown here is derived from an EMBL/GenBank/DDBJ whole genome shotgun (WGS) entry which is preliminary data.</text>
</comment>
<evidence type="ECO:0000256" key="2">
    <source>
        <dbReference type="ARBA" id="ARBA00022842"/>
    </source>
</evidence>
<keyword evidence="2" id="KW-0460">Magnesium</keyword>
<organism evidence="4 5">
    <name type="scientific">Rotaria sordida</name>
    <dbReference type="NCBI Taxonomy" id="392033"/>
    <lineage>
        <taxon>Eukaryota</taxon>
        <taxon>Metazoa</taxon>
        <taxon>Spiralia</taxon>
        <taxon>Gnathifera</taxon>
        <taxon>Rotifera</taxon>
        <taxon>Eurotatoria</taxon>
        <taxon>Bdelloidea</taxon>
        <taxon>Philodinida</taxon>
        <taxon>Philodinidae</taxon>
        <taxon>Rotaria</taxon>
    </lineage>
</organism>
<dbReference type="SUPFAM" id="SSF53335">
    <property type="entry name" value="S-adenosyl-L-methionine-dependent methyltransferases"/>
    <property type="match status" value="1"/>
</dbReference>
<dbReference type="Gene3D" id="3.40.50.150">
    <property type="entry name" value="Vaccinia Virus protein VP39"/>
    <property type="match status" value="1"/>
</dbReference>
<sequence>MTTNAASTSGMSGSYNENSDPQLAIIHLMTPYMEFGIDELDVSSSPLIIADFGSSHGRNSVIAMKIFLKYLKEKNKLVSPPLIVHNDLPTNDWTKLFQLLAEDKSYNGVANGCSFYQKCLPDKSLAMGFTASSLHWLSKIPFHIKNHCFHTYADNDERQAYEQQAKFDFNTFIEHRSRELVSGGVLVLSIPSFNEEGIDSIGNYFDQLYICAKSFFNEQELLNFTVPLYLRSLSECMDYELFDRCSLQLLKAELSQLKVPTLELYHSGILSFDQLAKIFTKVFESTMESLIHQVLRMSGRSKEEINEISKDFWIVYEEKLKERRDLVINGNQYVCACLVLKKL</sequence>
<dbReference type="InterPro" id="IPR042086">
    <property type="entry name" value="MeTrfase_capping"/>
</dbReference>
<evidence type="ECO:0000313" key="5">
    <source>
        <dbReference type="Proteomes" id="UP000663874"/>
    </source>
</evidence>
<keyword evidence="1" id="KW-0479">Metal-binding</keyword>
<dbReference type="Gene3D" id="1.10.1200.270">
    <property type="entry name" value="Methyltransferase, alpha-helical capping domain"/>
    <property type="match status" value="1"/>
</dbReference>
<dbReference type="PANTHER" id="PTHR31009">
    <property type="entry name" value="S-ADENOSYL-L-METHIONINE:CARBOXYL METHYLTRANSFERASE FAMILY PROTEIN"/>
    <property type="match status" value="1"/>
</dbReference>
<evidence type="ECO:0000256" key="1">
    <source>
        <dbReference type="ARBA" id="ARBA00022723"/>
    </source>
</evidence>
<dbReference type="InterPro" id="IPR029063">
    <property type="entry name" value="SAM-dependent_MTases_sf"/>
</dbReference>
<gene>
    <name evidence="4" type="ORF">FNK824_LOCUS28264</name>
    <name evidence="3" type="ORF">SEV965_LOCUS34954</name>
</gene>
<protein>
    <submittedName>
        <fullName evidence="4">Uncharacterized protein</fullName>
    </submittedName>
</protein>
<dbReference type="Proteomes" id="UP000663874">
    <property type="component" value="Unassembled WGS sequence"/>
</dbReference>
<accession>A0A819RD59</accession>